<evidence type="ECO:0000256" key="14">
    <source>
        <dbReference type="ARBA" id="ARBA00049402"/>
    </source>
</evidence>
<dbReference type="GO" id="GO:0052657">
    <property type="term" value="F:guanine phosphoribosyltransferase activity"/>
    <property type="evidence" value="ECO:0007669"/>
    <property type="project" value="UniProtKB-ARBA"/>
</dbReference>
<evidence type="ECO:0000256" key="9">
    <source>
        <dbReference type="ARBA" id="ARBA00022723"/>
    </source>
</evidence>
<dbReference type="EC" id="2.4.2.8" evidence="5 15"/>
<dbReference type="InterPro" id="IPR050408">
    <property type="entry name" value="HGPRT"/>
</dbReference>
<dbReference type="EMBL" id="JAFGIX010000089">
    <property type="protein sequence ID" value="MBN1574801.1"/>
    <property type="molecule type" value="Genomic_DNA"/>
</dbReference>
<evidence type="ECO:0000256" key="8">
    <source>
        <dbReference type="ARBA" id="ARBA00022679"/>
    </source>
</evidence>
<accession>A0A9D8PPB2</accession>
<evidence type="ECO:0000256" key="13">
    <source>
        <dbReference type="ARBA" id="ARBA00048811"/>
    </source>
</evidence>
<evidence type="ECO:0000256" key="1">
    <source>
        <dbReference type="ARBA" id="ARBA00001946"/>
    </source>
</evidence>
<dbReference type="GO" id="GO:0006166">
    <property type="term" value="P:purine ribonucleoside salvage"/>
    <property type="evidence" value="ECO:0007669"/>
    <property type="project" value="UniProtKB-KW"/>
</dbReference>
<reference evidence="17" key="1">
    <citation type="journal article" date="2021" name="Environ. Microbiol.">
        <title>Genomic characterization of three novel Desulfobacterota classes expand the metabolic and phylogenetic diversity of the phylum.</title>
        <authorList>
            <person name="Murphy C.L."/>
            <person name="Biggerstaff J."/>
            <person name="Eichhorn A."/>
            <person name="Ewing E."/>
            <person name="Shahan R."/>
            <person name="Soriano D."/>
            <person name="Stewart S."/>
            <person name="VanMol K."/>
            <person name="Walker R."/>
            <person name="Walters P."/>
            <person name="Elshahed M.S."/>
            <person name="Youssef N.H."/>
        </authorList>
    </citation>
    <scope>NUCLEOTIDE SEQUENCE</scope>
    <source>
        <strain evidence="17">Zod_Metabat.24</strain>
    </source>
</reference>
<sequence>MARKKLLFSKDDINDAVSSIAKRISKDYKGGRLMMVCVLKGAFVFMSDLIRMIEGVDIFVDFVILSSYGSATTTSGEIKVLKDLDSPIEGKDVLIIEDIVDTGITLKFFKDQLLRRRPKSVKICALLDKKSRREVEIELDYAGLSMQDGFVVGYGIDCDESYRNLPEIWVLMED</sequence>
<keyword evidence="11 15" id="KW-0547">Nucleotide-binding</keyword>
<dbReference type="GO" id="GO:0000287">
    <property type="term" value="F:magnesium ion binding"/>
    <property type="evidence" value="ECO:0007669"/>
    <property type="project" value="TreeGrafter"/>
</dbReference>
<evidence type="ECO:0000313" key="17">
    <source>
        <dbReference type="EMBL" id="MBN1574801.1"/>
    </source>
</evidence>
<comment type="subcellular location">
    <subcellularLocation>
        <location evidence="2 15">Cytoplasm</location>
    </subcellularLocation>
</comment>
<dbReference type="Gene3D" id="3.40.50.2020">
    <property type="match status" value="1"/>
</dbReference>
<comment type="caution">
    <text evidence="17">The sequence shown here is derived from an EMBL/GenBank/DDBJ whole genome shotgun (WGS) entry which is preliminary data.</text>
</comment>
<reference evidence="17" key="2">
    <citation type="submission" date="2021-01" db="EMBL/GenBank/DDBJ databases">
        <authorList>
            <person name="Hahn C.R."/>
            <person name="Youssef N.H."/>
            <person name="Elshahed M."/>
        </authorList>
    </citation>
    <scope>NUCLEOTIDE SEQUENCE</scope>
    <source>
        <strain evidence="17">Zod_Metabat.24</strain>
    </source>
</reference>
<dbReference type="NCBIfam" id="TIGR01203">
    <property type="entry name" value="HGPRTase"/>
    <property type="match status" value="1"/>
</dbReference>
<dbReference type="AlphaFoldDB" id="A0A9D8PPB2"/>
<dbReference type="GO" id="GO:0046100">
    <property type="term" value="P:hypoxanthine metabolic process"/>
    <property type="evidence" value="ECO:0007669"/>
    <property type="project" value="TreeGrafter"/>
</dbReference>
<dbReference type="Proteomes" id="UP000809273">
    <property type="component" value="Unassembled WGS sequence"/>
</dbReference>
<gene>
    <name evidence="17" type="primary">hpt</name>
    <name evidence="17" type="ORF">JW984_16515</name>
</gene>
<keyword evidence="9 15" id="KW-0479">Metal-binding</keyword>
<keyword evidence="6 15" id="KW-0963">Cytoplasm</keyword>
<keyword evidence="10 15" id="KW-0660">Purine salvage</keyword>
<evidence type="ECO:0000256" key="6">
    <source>
        <dbReference type="ARBA" id="ARBA00022490"/>
    </source>
</evidence>
<dbReference type="InterPro" id="IPR005904">
    <property type="entry name" value="Hxn_phspho_trans"/>
</dbReference>
<comment type="similarity">
    <text evidence="4 15">Belongs to the purine/pyrimidine phosphoribosyltransferase family.</text>
</comment>
<feature type="domain" description="Phosphoribosyltransferase" evidence="16">
    <location>
        <begin position="11"/>
        <end position="157"/>
    </location>
</feature>
<keyword evidence="7 15" id="KW-0328">Glycosyltransferase</keyword>
<evidence type="ECO:0000256" key="15">
    <source>
        <dbReference type="RuleBase" id="RU364099"/>
    </source>
</evidence>
<comment type="catalytic activity">
    <reaction evidence="14">
        <text>IMP + diphosphate = hypoxanthine + 5-phospho-alpha-D-ribose 1-diphosphate</text>
        <dbReference type="Rhea" id="RHEA:17973"/>
        <dbReference type="ChEBI" id="CHEBI:17368"/>
        <dbReference type="ChEBI" id="CHEBI:33019"/>
        <dbReference type="ChEBI" id="CHEBI:58017"/>
        <dbReference type="ChEBI" id="CHEBI:58053"/>
        <dbReference type="EC" id="2.4.2.8"/>
    </reaction>
    <physiologicalReaction direction="right-to-left" evidence="14">
        <dbReference type="Rhea" id="RHEA:17975"/>
    </physiologicalReaction>
</comment>
<keyword evidence="8 15" id="KW-0808">Transferase</keyword>
<dbReference type="CDD" id="cd06223">
    <property type="entry name" value="PRTases_typeI"/>
    <property type="match status" value="1"/>
</dbReference>
<evidence type="ECO:0000256" key="5">
    <source>
        <dbReference type="ARBA" id="ARBA00011895"/>
    </source>
</evidence>
<dbReference type="GO" id="GO:0006178">
    <property type="term" value="P:guanine salvage"/>
    <property type="evidence" value="ECO:0007669"/>
    <property type="project" value="TreeGrafter"/>
</dbReference>
<comment type="catalytic activity">
    <reaction evidence="13">
        <text>GMP + diphosphate = guanine + 5-phospho-alpha-D-ribose 1-diphosphate</text>
        <dbReference type="Rhea" id="RHEA:25424"/>
        <dbReference type="ChEBI" id="CHEBI:16235"/>
        <dbReference type="ChEBI" id="CHEBI:33019"/>
        <dbReference type="ChEBI" id="CHEBI:58017"/>
        <dbReference type="ChEBI" id="CHEBI:58115"/>
        <dbReference type="EC" id="2.4.2.8"/>
    </reaction>
    <physiologicalReaction direction="right-to-left" evidence="13">
        <dbReference type="Rhea" id="RHEA:25426"/>
    </physiologicalReaction>
</comment>
<dbReference type="GO" id="GO:0005829">
    <property type="term" value="C:cytosol"/>
    <property type="evidence" value="ECO:0007669"/>
    <property type="project" value="TreeGrafter"/>
</dbReference>
<dbReference type="GO" id="GO:0032264">
    <property type="term" value="P:IMP salvage"/>
    <property type="evidence" value="ECO:0007669"/>
    <property type="project" value="TreeGrafter"/>
</dbReference>
<evidence type="ECO:0000256" key="11">
    <source>
        <dbReference type="ARBA" id="ARBA00022741"/>
    </source>
</evidence>
<evidence type="ECO:0000256" key="12">
    <source>
        <dbReference type="ARBA" id="ARBA00022842"/>
    </source>
</evidence>
<dbReference type="PANTHER" id="PTHR43340">
    <property type="entry name" value="HYPOXANTHINE-GUANINE PHOSPHORIBOSYLTRANSFERASE"/>
    <property type="match status" value="1"/>
</dbReference>
<organism evidence="17 18">
    <name type="scientific">Candidatus Zymogenus saltonus</name>
    <dbReference type="NCBI Taxonomy" id="2844893"/>
    <lineage>
        <taxon>Bacteria</taxon>
        <taxon>Deltaproteobacteria</taxon>
        <taxon>Candidatus Zymogenia</taxon>
        <taxon>Candidatus Zymogeniales</taxon>
        <taxon>Candidatus Zymogenaceae</taxon>
        <taxon>Candidatus Zymogenus</taxon>
    </lineage>
</organism>
<dbReference type="Pfam" id="PF00156">
    <property type="entry name" value="Pribosyltran"/>
    <property type="match status" value="1"/>
</dbReference>
<dbReference type="SUPFAM" id="SSF53271">
    <property type="entry name" value="PRTase-like"/>
    <property type="match status" value="1"/>
</dbReference>
<evidence type="ECO:0000256" key="7">
    <source>
        <dbReference type="ARBA" id="ARBA00022676"/>
    </source>
</evidence>
<evidence type="ECO:0000313" key="18">
    <source>
        <dbReference type="Proteomes" id="UP000809273"/>
    </source>
</evidence>
<dbReference type="FunFam" id="3.40.50.2020:FF:000006">
    <property type="entry name" value="Hypoxanthine phosphoribosyltransferase"/>
    <property type="match status" value="1"/>
</dbReference>
<dbReference type="PANTHER" id="PTHR43340:SF1">
    <property type="entry name" value="HYPOXANTHINE PHOSPHORIBOSYLTRANSFERASE"/>
    <property type="match status" value="1"/>
</dbReference>
<keyword evidence="12 15" id="KW-0460">Magnesium</keyword>
<protein>
    <recommendedName>
        <fullName evidence="5 15">Hypoxanthine phosphoribosyltransferase</fullName>
        <ecNumber evidence="5 15">2.4.2.8</ecNumber>
    </recommendedName>
</protein>
<comment type="pathway">
    <text evidence="3 15">Purine metabolism; IMP biosynthesis via salvage pathway; IMP from hypoxanthine: step 1/1.</text>
</comment>
<evidence type="ECO:0000256" key="2">
    <source>
        <dbReference type="ARBA" id="ARBA00004496"/>
    </source>
</evidence>
<comment type="cofactor">
    <cofactor evidence="1 15">
        <name>Mg(2+)</name>
        <dbReference type="ChEBI" id="CHEBI:18420"/>
    </cofactor>
</comment>
<evidence type="ECO:0000256" key="10">
    <source>
        <dbReference type="ARBA" id="ARBA00022726"/>
    </source>
</evidence>
<dbReference type="GO" id="GO:0004422">
    <property type="term" value="F:hypoxanthine phosphoribosyltransferase activity"/>
    <property type="evidence" value="ECO:0007669"/>
    <property type="project" value="InterPro"/>
</dbReference>
<evidence type="ECO:0000256" key="4">
    <source>
        <dbReference type="ARBA" id="ARBA00008391"/>
    </source>
</evidence>
<dbReference type="GO" id="GO:0000166">
    <property type="term" value="F:nucleotide binding"/>
    <property type="evidence" value="ECO:0007669"/>
    <property type="project" value="UniProtKB-KW"/>
</dbReference>
<name>A0A9D8PPB2_9DELT</name>
<proteinExistence type="inferred from homology"/>
<dbReference type="InterPro" id="IPR029057">
    <property type="entry name" value="PRTase-like"/>
</dbReference>
<dbReference type="InterPro" id="IPR000836">
    <property type="entry name" value="PRTase_dom"/>
</dbReference>
<evidence type="ECO:0000256" key="3">
    <source>
        <dbReference type="ARBA" id="ARBA00004669"/>
    </source>
</evidence>
<evidence type="ECO:0000259" key="16">
    <source>
        <dbReference type="Pfam" id="PF00156"/>
    </source>
</evidence>
<dbReference type="GO" id="GO:0032263">
    <property type="term" value="P:GMP salvage"/>
    <property type="evidence" value="ECO:0007669"/>
    <property type="project" value="TreeGrafter"/>
</dbReference>